<gene>
    <name evidence="1" type="ORF">LPJ66_003230</name>
</gene>
<proteinExistence type="predicted"/>
<organism evidence="1 2">
    <name type="scientific">Kickxella alabastrina</name>
    <dbReference type="NCBI Taxonomy" id="61397"/>
    <lineage>
        <taxon>Eukaryota</taxon>
        <taxon>Fungi</taxon>
        <taxon>Fungi incertae sedis</taxon>
        <taxon>Zoopagomycota</taxon>
        <taxon>Kickxellomycotina</taxon>
        <taxon>Kickxellomycetes</taxon>
        <taxon>Kickxellales</taxon>
        <taxon>Kickxellaceae</taxon>
        <taxon>Kickxella</taxon>
    </lineage>
</organism>
<evidence type="ECO:0000313" key="1">
    <source>
        <dbReference type="EMBL" id="KAJ1897665.1"/>
    </source>
</evidence>
<accession>A0ACC1IKG4</accession>
<evidence type="ECO:0000313" key="2">
    <source>
        <dbReference type="Proteomes" id="UP001150581"/>
    </source>
</evidence>
<name>A0ACC1IKG4_9FUNG</name>
<dbReference type="Proteomes" id="UP001150581">
    <property type="component" value="Unassembled WGS sequence"/>
</dbReference>
<protein>
    <submittedName>
        <fullName evidence="1">Uncharacterized protein</fullName>
    </submittedName>
</protein>
<comment type="caution">
    <text evidence="1">The sequence shown here is derived from an EMBL/GenBank/DDBJ whole genome shotgun (WGS) entry which is preliminary data.</text>
</comment>
<dbReference type="EMBL" id="JANBPG010000311">
    <property type="protein sequence ID" value="KAJ1897665.1"/>
    <property type="molecule type" value="Genomic_DNA"/>
</dbReference>
<sequence length="262" mass="29079">MSFQNLFVPRARIATFKVRLQIEDLNNVPPLSGVFYAKWKCQDQSGSSPSMPVVNQEVRWAHAVRKTVDIPISKDGMLMPCELKVSIKQEVYSHVRTKVGALAINLSEYARLSGSSRRYFLQECKLNCTLKLSIHVTQESGPENYEIPPLDRSMVLTDLNDMITNESNAARSGRENSTKGTSFSSRQHSIIRQNSGNGLVAANSTSSVHTTSRSNTTDTSQSCALLPIDNTNVRDLAPFQRSSKKNQQIVEDVFVSSPTLPT</sequence>
<reference evidence="1" key="1">
    <citation type="submission" date="2022-07" db="EMBL/GenBank/DDBJ databases">
        <title>Phylogenomic reconstructions and comparative analyses of Kickxellomycotina fungi.</title>
        <authorList>
            <person name="Reynolds N.K."/>
            <person name="Stajich J.E."/>
            <person name="Barry K."/>
            <person name="Grigoriev I.V."/>
            <person name="Crous P."/>
            <person name="Smith M.E."/>
        </authorList>
    </citation>
    <scope>NUCLEOTIDE SEQUENCE</scope>
    <source>
        <strain evidence="1">Benny 63K</strain>
    </source>
</reference>
<keyword evidence="2" id="KW-1185">Reference proteome</keyword>